<dbReference type="PANTHER" id="PTHR42776">
    <property type="entry name" value="SERINE PEPTIDASE S9 FAMILY MEMBER"/>
    <property type="match status" value="1"/>
</dbReference>
<proteinExistence type="predicted"/>
<dbReference type="GO" id="GO:0004252">
    <property type="term" value="F:serine-type endopeptidase activity"/>
    <property type="evidence" value="ECO:0007669"/>
    <property type="project" value="TreeGrafter"/>
</dbReference>
<organism evidence="4 5">
    <name type="scientific">Fimbriimonas ginsengisoli Gsoil 348</name>
    <dbReference type="NCBI Taxonomy" id="661478"/>
    <lineage>
        <taxon>Bacteria</taxon>
        <taxon>Bacillati</taxon>
        <taxon>Armatimonadota</taxon>
        <taxon>Fimbriimonadia</taxon>
        <taxon>Fimbriimonadales</taxon>
        <taxon>Fimbriimonadaceae</taxon>
        <taxon>Fimbriimonas</taxon>
    </lineage>
</organism>
<gene>
    <name evidence="4" type="ORF">OP10G_1651</name>
</gene>
<dbReference type="InterPro" id="IPR001375">
    <property type="entry name" value="Peptidase_S9_cat"/>
</dbReference>
<dbReference type="KEGG" id="fgi:OP10G_1651"/>
<feature type="domain" description="Peptidase S9 prolyl oligopeptidase catalytic" evidence="3">
    <location>
        <begin position="646"/>
        <end position="804"/>
    </location>
</feature>
<evidence type="ECO:0000313" key="4">
    <source>
        <dbReference type="EMBL" id="AIE85019.1"/>
    </source>
</evidence>
<dbReference type="EMBL" id="CP007139">
    <property type="protein sequence ID" value="AIE85019.1"/>
    <property type="molecule type" value="Genomic_DNA"/>
</dbReference>
<keyword evidence="2" id="KW-0732">Signal</keyword>
<dbReference type="eggNOG" id="COG1506">
    <property type="taxonomic scope" value="Bacteria"/>
</dbReference>
<sequence length="804" mass="88984">MRTVLVWSLLGLQLIALSQAPAKVDPLAQEGYILPPDAIKEAVLAPWWRNVTPGNYSPDGAYYVVLERDGLPPLASLGKPHLNLAGLDIDTGAKRARSMTTRNAKGLKVVAIAGGTAQDIPAPEGARVTDPSWSPDSREVAFLALFPNRTEAWVFRLGDKAAHRVTAEPLLATASTGIDWVDGHRLALVLAPNIPAPLLPGIATSPRVAVSDPKKAQLRTYASLLGNPTDANLLDYYTTGQLALVDVTTGKSQSVGKPAMITAVDPSPDGKYFRVTLMERPFSYLYPLNSFPQREVLWDDKGEQKVELRKRGLLTSEDERPKPTDRRAVAWRPDGRGLAYLQLESSDPKDASKKPRDQVMLWRPPFGPNDTQVVWSSSDRIASAQYSSDASLLFLRQTIDGKNRLSLVRPLTADRPVALVEAKPDDEAVNLLTKPARAGTAVRVSPDGTSVFVAGTTYAKDPMQQAPRPFIDRMSLVDGKRTRIFESQANVYESATALDDAVDTLVVTRQSPSMVPNSYLVSLGNKSERKITDNQDYSPDLTQARREWVSITRADGIKFWAKVTVPKDYKEGTRLPAFFWFYPSEFTGQDAYDRGRKTFNKNLFNGMSPANKTALIRLGYALVEPDSPIIGPNERKNDTYVSDLRNDLSAIIDELDRRGFIDRQRLAIGGHSYGAFSTANAMVGTPFFKAGIAGDGNYNRSLTPFGFQTESRQLWEGREMYLSMSPILYVDQITGALLMYHGLEDQNVGTTPINSERMFAALQANGKPAALYMYPYEDHGQIAQETILDQWARWVAWLDKWLKK</sequence>
<dbReference type="STRING" id="661478.OP10G_1651"/>
<evidence type="ECO:0000259" key="3">
    <source>
        <dbReference type="Pfam" id="PF00326"/>
    </source>
</evidence>
<protein>
    <recommendedName>
        <fullName evidence="3">Peptidase S9 prolyl oligopeptidase catalytic domain-containing protein</fullName>
    </recommendedName>
</protein>
<dbReference type="OrthoDB" id="6388416at2"/>
<dbReference type="Pfam" id="PF00326">
    <property type="entry name" value="Peptidase_S9"/>
    <property type="match status" value="1"/>
</dbReference>
<dbReference type="Proteomes" id="UP000027982">
    <property type="component" value="Chromosome"/>
</dbReference>
<evidence type="ECO:0000313" key="5">
    <source>
        <dbReference type="Proteomes" id="UP000027982"/>
    </source>
</evidence>
<dbReference type="SUPFAM" id="SSF53474">
    <property type="entry name" value="alpha/beta-Hydrolases"/>
    <property type="match status" value="1"/>
</dbReference>
<evidence type="ECO:0000256" key="1">
    <source>
        <dbReference type="ARBA" id="ARBA00022801"/>
    </source>
</evidence>
<dbReference type="GO" id="GO:0006508">
    <property type="term" value="P:proteolysis"/>
    <property type="evidence" value="ECO:0007669"/>
    <property type="project" value="InterPro"/>
</dbReference>
<keyword evidence="5" id="KW-1185">Reference proteome</keyword>
<dbReference type="RefSeq" id="WP_025226382.1">
    <property type="nucleotide sequence ID" value="NZ_CP007139.1"/>
</dbReference>
<dbReference type="AlphaFoldDB" id="A0A068NTV2"/>
<dbReference type="PANTHER" id="PTHR42776:SF28">
    <property type="entry name" value="GLUTAMYL ENDOPEPTIDASE, CHLOROPLASTIC-RELATED"/>
    <property type="match status" value="1"/>
</dbReference>
<dbReference type="InterPro" id="IPR029058">
    <property type="entry name" value="AB_hydrolase_fold"/>
</dbReference>
<reference evidence="4 5" key="1">
    <citation type="journal article" date="2014" name="PLoS ONE">
        <title>The first complete genome sequence of the class fimbriimonadia in the phylum armatimonadetes.</title>
        <authorList>
            <person name="Hu Z.Y."/>
            <person name="Wang Y.Z."/>
            <person name="Im W.T."/>
            <person name="Wang S.Y."/>
            <person name="Zhao G.P."/>
            <person name="Zheng H.J."/>
            <person name="Quan Z.X."/>
        </authorList>
    </citation>
    <scope>NUCLEOTIDE SEQUENCE [LARGE SCALE GENOMIC DNA]</scope>
    <source>
        <strain evidence="4">Gsoil 348</strain>
    </source>
</reference>
<feature type="signal peptide" evidence="2">
    <location>
        <begin position="1"/>
        <end position="22"/>
    </location>
</feature>
<keyword evidence="1" id="KW-0378">Hydrolase</keyword>
<feature type="chain" id="PRO_5001651953" description="Peptidase S9 prolyl oligopeptidase catalytic domain-containing protein" evidence="2">
    <location>
        <begin position="23"/>
        <end position="804"/>
    </location>
</feature>
<dbReference type="Gene3D" id="2.120.10.30">
    <property type="entry name" value="TolB, C-terminal domain"/>
    <property type="match status" value="1"/>
</dbReference>
<dbReference type="SUPFAM" id="SSF82171">
    <property type="entry name" value="DPP6 N-terminal domain-like"/>
    <property type="match status" value="1"/>
</dbReference>
<dbReference type="InterPro" id="IPR011042">
    <property type="entry name" value="6-blade_b-propeller_TolB-like"/>
</dbReference>
<dbReference type="Gene3D" id="3.40.50.1820">
    <property type="entry name" value="alpha/beta hydrolase"/>
    <property type="match status" value="1"/>
</dbReference>
<name>A0A068NTV2_FIMGI</name>
<dbReference type="eggNOG" id="COG0823">
    <property type="taxonomic scope" value="Bacteria"/>
</dbReference>
<dbReference type="HOGENOM" id="CLU_017120_0_0_0"/>
<evidence type="ECO:0000256" key="2">
    <source>
        <dbReference type="SAM" id="SignalP"/>
    </source>
</evidence>
<accession>A0A068NTV2</accession>